<dbReference type="SUPFAM" id="SSF53623">
    <property type="entry name" value="MurD-like peptide ligases, catalytic domain"/>
    <property type="match status" value="2"/>
</dbReference>
<dbReference type="GO" id="GO:0005739">
    <property type="term" value="C:mitochondrion"/>
    <property type="evidence" value="ECO:0007669"/>
    <property type="project" value="TreeGrafter"/>
</dbReference>
<dbReference type="PANTHER" id="PTHR11136">
    <property type="entry name" value="FOLYLPOLYGLUTAMATE SYNTHASE-RELATED"/>
    <property type="match status" value="1"/>
</dbReference>
<dbReference type="EC" id="6.3.2.12" evidence="8"/>
<evidence type="ECO:0000313" key="9">
    <source>
        <dbReference type="Proteomes" id="UP001143981"/>
    </source>
</evidence>
<dbReference type="GO" id="GO:0008841">
    <property type="term" value="F:dihydrofolate synthase activity"/>
    <property type="evidence" value="ECO:0007669"/>
    <property type="project" value="UniProtKB-EC"/>
</dbReference>
<feature type="compositionally biased region" description="Low complexity" evidence="7">
    <location>
        <begin position="299"/>
        <end position="312"/>
    </location>
</feature>
<proteinExistence type="inferred from homology"/>
<feature type="region of interest" description="Disordered" evidence="7">
    <location>
        <begin position="284"/>
        <end position="337"/>
    </location>
</feature>
<evidence type="ECO:0000256" key="2">
    <source>
        <dbReference type="ARBA" id="ARBA00022598"/>
    </source>
</evidence>
<comment type="similarity">
    <text evidence="1">Belongs to the folylpolyglutamate synthase family.</text>
</comment>
<keyword evidence="2 8" id="KW-0436">Ligase</keyword>
<accession>A0A9W7YB77</accession>
<dbReference type="OrthoDB" id="5212574at2759"/>
<evidence type="ECO:0000256" key="7">
    <source>
        <dbReference type="SAM" id="MobiDB-lite"/>
    </source>
</evidence>
<organism evidence="8 9">
    <name type="scientific">Coemansia biformis</name>
    <dbReference type="NCBI Taxonomy" id="1286918"/>
    <lineage>
        <taxon>Eukaryota</taxon>
        <taxon>Fungi</taxon>
        <taxon>Fungi incertae sedis</taxon>
        <taxon>Zoopagomycota</taxon>
        <taxon>Kickxellomycotina</taxon>
        <taxon>Kickxellomycetes</taxon>
        <taxon>Kickxellales</taxon>
        <taxon>Kickxellaceae</taxon>
        <taxon>Coemansia</taxon>
    </lineage>
</organism>
<feature type="compositionally biased region" description="Low complexity" evidence="7">
    <location>
        <begin position="322"/>
        <end position="333"/>
    </location>
</feature>
<evidence type="ECO:0000256" key="4">
    <source>
        <dbReference type="ARBA" id="ARBA00022741"/>
    </source>
</evidence>
<sequence length="602" mass="64909">MTAPERASGIALGLERIARFLSEVLPYDPRERLRVVHVAGTNGKGSVCALVSEALTAAGYKVGTFNSPHFLEPNDALRIMGVPIAEGEYAALRKWIREVDAKAQPPDGTLTLFEQTAAAAFWWFAERSVDIAVIEVGMGGLRDATNLFGPADGKNPKGVGRSLVQCICPIDNDHLGVIGNTIEEIACEKAGIMRPESWIIIANQDHADAFHKIRQLAHRTSPGRIINVRRQPSYDIHVPDFSIVQASGECTALRPPVELPSWSAFQGTGRRCLRVKYPPSLDTYTKPSHRHYANSVRESSAASSSSSSSAAKARARAQPVGADAKTAANAKTAADSKPEQVEINLPLALPGYYQAGNASVAFYALDVLRTKFGFTRLTDAAIQVGFQNVRWPGRLSWLDLASRRAAHFGTPAPSTPGDAGISAARSNSSNSACSLGSGTTDLTESLGSWVLVDGAHNEPAAAELRKYVDTTLRLISQQRYIRATRALHAQEALRVRWIVGFSKGKDMAAILGRLLRPGDVLWTVPFSQPKDMPWVKCADPDAIARTASELPSLDSIAAESFGQLADVVDRLAADTSDVHLNVVCGSLYLAADAFRTLQIHPF</sequence>
<dbReference type="SUPFAM" id="SSF53244">
    <property type="entry name" value="MurD-like peptide ligases, peptide-binding domain"/>
    <property type="match status" value="1"/>
</dbReference>
<dbReference type="InterPro" id="IPR001645">
    <property type="entry name" value="Folylpolyglutamate_synth"/>
</dbReference>
<evidence type="ECO:0000256" key="5">
    <source>
        <dbReference type="ARBA" id="ARBA00022840"/>
    </source>
</evidence>
<keyword evidence="9" id="KW-1185">Reference proteome</keyword>
<comment type="caution">
    <text evidence="8">The sequence shown here is derived from an EMBL/GenBank/DDBJ whole genome shotgun (WGS) entry which is preliminary data.</text>
</comment>
<keyword evidence="3" id="KW-0479">Metal-binding</keyword>
<keyword evidence="4" id="KW-0547">Nucleotide-binding</keyword>
<keyword evidence="6" id="KW-0460">Magnesium</keyword>
<reference evidence="8" key="1">
    <citation type="submission" date="2022-07" db="EMBL/GenBank/DDBJ databases">
        <title>Phylogenomic reconstructions and comparative analyses of Kickxellomycotina fungi.</title>
        <authorList>
            <person name="Reynolds N.K."/>
            <person name="Stajich J.E."/>
            <person name="Barry K."/>
            <person name="Grigoriev I.V."/>
            <person name="Crous P."/>
            <person name="Smith M.E."/>
        </authorList>
    </citation>
    <scope>NUCLEOTIDE SEQUENCE</scope>
    <source>
        <strain evidence="8">BCRC 34381</strain>
    </source>
</reference>
<dbReference type="AlphaFoldDB" id="A0A9W7YB77"/>
<dbReference type="PANTHER" id="PTHR11136:SF0">
    <property type="entry name" value="DIHYDROFOLATE SYNTHETASE-RELATED"/>
    <property type="match status" value="1"/>
</dbReference>
<dbReference type="GO" id="GO:0046872">
    <property type="term" value="F:metal ion binding"/>
    <property type="evidence" value="ECO:0007669"/>
    <property type="project" value="UniProtKB-KW"/>
</dbReference>
<evidence type="ECO:0000256" key="1">
    <source>
        <dbReference type="ARBA" id="ARBA00008276"/>
    </source>
</evidence>
<dbReference type="GO" id="GO:0004326">
    <property type="term" value="F:tetrahydrofolylpolyglutamate synthase activity"/>
    <property type="evidence" value="ECO:0007669"/>
    <property type="project" value="InterPro"/>
</dbReference>
<keyword evidence="5" id="KW-0067">ATP-binding</keyword>
<evidence type="ECO:0000313" key="8">
    <source>
        <dbReference type="EMBL" id="KAJ1729405.1"/>
    </source>
</evidence>
<gene>
    <name evidence="8" type="primary">FOL3</name>
    <name evidence="8" type="ORF">LPJ61_003539</name>
</gene>
<dbReference type="GO" id="GO:0005829">
    <property type="term" value="C:cytosol"/>
    <property type="evidence" value="ECO:0007669"/>
    <property type="project" value="TreeGrafter"/>
</dbReference>
<dbReference type="InterPro" id="IPR036615">
    <property type="entry name" value="Mur_ligase_C_dom_sf"/>
</dbReference>
<evidence type="ECO:0000256" key="6">
    <source>
        <dbReference type="ARBA" id="ARBA00022842"/>
    </source>
</evidence>
<evidence type="ECO:0000256" key="3">
    <source>
        <dbReference type="ARBA" id="ARBA00022723"/>
    </source>
</evidence>
<dbReference type="GO" id="GO:0005524">
    <property type="term" value="F:ATP binding"/>
    <property type="evidence" value="ECO:0007669"/>
    <property type="project" value="UniProtKB-KW"/>
</dbReference>
<dbReference type="Proteomes" id="UP001143981">
    <property type="component" value="Unassembled WGS sequence"/>
</dbReference>
<dbReference type="NCBIfam" id="TIGR01499">
    <property type="entry name" value="folC"/>
    <property type="match status" value="1"/>
</dbReference>
<dbReference type="Gene3D" id="3.90.190.20">
    <property type="entry name" value="Mur ligase, C-terminal domain"/>
    <property type="match status" value="1"/>
</dbReference>
<dbReference type="Gene3D" id="3.40.1190.10">
    <property type="entry name" value="Mur-like, catalytic domain"/>
    <property type="match status" value="2"/>
</dbReference>
<protein>
    <submittedName>
        <fullName evidence="8">Folylpolyglutamate synthase</fullName>
        <ecNumber evidence="8">6.3.2.12</ecNumber>
    </submittedName>
</protein>
<dbReference type="InterPro" id="IPR036565">
    <property type="entry name" value="Mur-like_cat_sf"/>
</dbReference>
<name>A0A9W7YB77_9FUNG</name>
<dbReference type="EMBL" id="JANBOI010000619">
    <property type="protein sequence ID" value="KAJ1729405.1"/>
    <property type="molecule type" value="Genomic_DNA"/>
</dbReference>